<protein>
    <recommendedName>
        <fullName evidence="9">Pyrophosphate--fructose 6-phosphate 1-phosphotransferase</fullName>
        <ecNumber evidence="9">2.7.1.90</ecNumber>
    </recommendedName>
    <alternativeName>
        <fullName evidence="9">6-phosphofructokinase, pyrophosphate dependent</fullName>
    </alternativeName>
    <alternativeName>
        <fullName evidence="9">PPi-dependent phosphofructokinase</fullName>
        <shortName evidence="9">PPi-PFK</shortName>
    </alternativeName>
    <alternativeName>
        <fullName evidence="9">Pyrophosphate-dependent 6-phosphofructose-1-kinase</fullName>
    </alternativeName>
</protein>
<dbReference type="NCBIfam" id="TIGR02483">
    <property type="entry name" value="PFK_mixed"/>
    <property type="match status" value="1"/>
</dbReference>
<dbReference type="InterPro" id="IPR012829">
    <property type="entry name" value="Phosphofructokinase_III"/>
</dbReference>
<keyword evidence="8 9" id="KW-0324">Glycolysis</keyword>
<feature type="binding site" evidence="9">
    <location>
        <position position="107"/>
    </location>
    <ligand>
        <name>Mg(2+)</name>
        <dbReference type="ChEBI" id="CHEBI:18420"/>
        <note>catalytic</note>
    </ligand>
</feature>
<feature type="binding site" evidence="9">
    <location>
        <position position="14"/>
    </location>
    <ligand>
        <name>diphosphate</name>
        <dbReference type="ChEBI" id="CHEBI:33019"/>
    </ligand>
</feature>
<gene>
    <name evidence="9" type="primary">pfp</name>
    <name evidence="11" type="ORF">DFQ14_105187</name>
</gene>
<dbReference type="OrthoDB" id="9802503at2"/>
<dbReference type="NCBIfam" id="NF002872">
    <property type="entry name" value="PRK03202.1"/>
    <property type="match status" value="1"/>
</dbReference>
<dbReference type="PROSITE" id="PS00433">
    <property type="entry name" value="PHOSPHOFRUCTOKINASE"/>
    <property type="match status" value="1"/>
</dbReference>
<dbReference type="GO" id="GO:0003872">
    <property type="term" value="F:6-phosphofructokinase activity"/>
    <property type="evidence" value="ECO:0007669"/>
    <property type="project" value="UniProtKB-UniRule"/>
</dbReference>
<dbReference type="Gene3D" id="3.40.50.450">
    <property type="match status" value="1"/>
</dbReference>
<comment type="catalytic activity">
    <reaction evidence="9">
        <text>beta-D-fructose 6-phosphate + diphosphate = beta-D-fructose 1,6-bisphosphate + phosphate + H(+)</text>
        <dbReference type="Rhea" id="RHEA:13613"/>
        <dbReference type="ChEBI" id="CHEBI:15378"/>
        <dbReference type="ChEBI" id="CHEBI:32966"/>
        <dbReference type="ChEBI" id="CHEBI:33019"/>
        <dbReference type="ChEBI" id="CHEBI:43474"/>
        <dbReference type="ChEBI" id="CHEBI:57634"/>
        <dbReference type="EC" id="2.7.1.90"/>
    </reaction>
</comment>
<evidence type="ECO:0000256" key="1">
    <source>
        <dbReference type="ARBA" id="ARBA00001946"/>
    </source>
</evidence>
<comment type="subunit">
    <text evidence="9">Homodimer or homotetramer.</text>
</comment>
<dbReference type="InterPro" id="IPR015912">
    <property type="entry name" value="Phosphofructokinase_CS"/>
</dbReference>
<accession>A0A368VSS9</accession>
<dbReference type="GO" id="GO:0005524">
    <property type="term" value="F:ATP binding"/>
    <property type="evidence" value="ECO:0007669"/>
    <property type="project" value="InterPro"/>
</dbReference>
<feature type="binding site" description="in other chain" evidence="9">
    <location>
        <begin position="173"/>
        <end position="175"/>
    </location>
    <ligand>
        <name>substrate</name>
        <note>ligand shared between dimeric partners</note>
    </ligand>
</feature>
<dbReference type="PRINTS" id="PR00476">
    <property type="entry name" value="PHFRCTKINASE"/>
</dbReference>
<feature type="site" description="Important for catalytic activity and substrate specificity; stabilizes the transition state when the phosphoryl donor is PPi; prevents ATP from binding by mimicking the alpha-phosphate group of ATP" evidence="9">
    <location>
        <position position="108"/>
    </location>
</feature>
<sequence length="345" mass="36588">MATGKRVGVLTGGGDCPGLNAVLRAITRKGIEMYDHEILGFRNGWQGPLQGVVTPLGLDDVEAVLNRGGTMLGSSRTNPYNEDDGVAGIKATLADNEVDALIAIGGEDTLGVAERLSGEGIPIVGVPKTIDNDLEATDYTFGFDTAVHIATEAIDRLRTTAESHHRALVVEVMGRHAGWIALHSGLAGGANVILGPEQRFSVEQVCTWVQRRFERQYAPIIVVAEGAVPEGGEEVLQAGEKDAFGHVRLGGVGTWLAEEIAQRTGQESRAVVLGHTQRGGTPTAYDRVLATRFGLHAIDAVHDGDFGTMVALRGTEVVRVPLADATSALKTVPLQRYTEARALFG</sequence>
<dbReference type="PANTHER" id="PTHR13697">
    <property type="entry name" value="PHOSPHOFRUCTOKINASE"/>
    <property type="match status" value="1"/>
</dbReference>
<dbReference type="GO" id="GO:0061621">
    <property type="term" value="P:canonical glycolysis"/>
    <property type="evidence" value="ECO:0007669"/>
    <property type="project" value="TreeGrafter"/>
</dbReference>
<evidence type="ECO:0000256" key="7">
    <source>
        <dbReference type="ARBA" id="ARBA00022842"/>
    </source>
</evidence>
<keyword evidence="7 9" id="KW-0460">Magnesium</keyword>
<evidence type="ECO:0000313" key="11">
    <source>
        <dbReference type="EMBL" id="RCW44042.1"/>
    </source>
</evidence>
<feature type="site" description="Important for catalytic activity; stabilizes the transition state when the phosphoryl donor is PPi" evidence="9">
    <location>
        <position position="128"/>
    </location>
</feature>
<dbReference type="PIRSF" id="PIRSF000532">
    <property type="entry name" value="ATP_PFK_prok"/>
    <property type="match status" value="1"/>
</dbReference>
<evidence type="ECO:0000256" key="2">
    <source>
        <dbReference type="ARBA" id="ARBA00004679"/>
    </source>
</evidence>
<dbReference type="EMBL" id="QPJC01000005">
    <property type="protein sequence ID" value="RCW44042.1"/>
    <property type="molecule type" value="Genomic_DNA"/>
</dbReference>
<comment type="pathway">
    <text evidence="2 9">Carbohydrate degradation; glycolysis; D-glyceraldehyde 3-phosphate and glycerone phosphate from D-glucose: step 3/4.</text>
</comment>
<evidence type="ECO:0000313" key="12">
    <source>
        <dbReference type="Proteomes" id="UP000253495"/>
    </source>
</evidence>
<comment type="function">
    <text evidence="9">Catalyzes the phosphorylation of D-fructose 6-phosphate, the first committing step of glycolysis. Uses inorganic phosphate (PPi) as phosphoryl donor instead of ATP like common ATP-dependent phosphofructokinases (ATP-PFKs), which renders the reaction reversible, and can thus function both in glycolysis and gluconeogenesis. Consistently, PPi-PFK can replace the enzymes of both the forward (ATP-PFK) and reverse (fructose-bisphosphatase (FBPase)) reactions.</text>
</comment>
<dbReference type="RefSeq" id="WP_114453036.1">
    <property type="nucleotide sequence ID" value="NZ_QPJC01000005.1"/>
</dbReference>
<dbReference type="HAMAP" id="MF_01976">
    <property type="entry name" value="Phosphofructokinase_III"/>
    <property type="match status" value="1"/>
</dbReference>
<keyword evidence="12" id="KW-1185">Reference proteome</keyword>
<dbReference type="GO" id="GO:0006002">
    <property type="term" value="P:fructose 6-phosphate metabolic process"/>
    <property type="evidence" value="ECO:0007669"/>
    <property type="project" value="InterPro"/>
</dbReference>
<feature type="binding site" evidence="9">
    <location>
        <position position="269"/>
    </location>
    <ligand>
        <name>substrate</name>
        <note>ligand shared between dimeric partners</note>
    </ligand>
</feature>
<comment type="activity regulation">
    <text evidence="9">Non-allosteric.</text>
</comment>
<evidence type="ECO:0000256" key="8">
    <source>
        <dbReference type="ARBA" id="ARBA00023152"/>
    </source>
</evidence>
<dbReference type="InterPro" id="IPR012003">
    <property type="entry name" value="ATP_PFK_prok-type"/>
</dbReference>
<dbReference type="GO" id="GO:0048029">
    <property type="term" value="F:monosaccharide binding"/>
    <property type="evidence" value="ECO:0007669"/>
    <property type="project" value="TreeGrafter"/>
</dbReference>
<dbReference type="GO" id="GO:0016208">
    <property type="term" value="F:AMP binding"/>
    <property type="evidence" value="ECO:0007669"/>
    <property type="project" value="TreeGrafter"/>
</dbReference>
<dbReference type="Pfam" id="PF00365">
    <property type="entry name" value="PFK"/>
    <property type="match status" value="1"/>
</dbReference>
<keyword evidence="3 9" id="KW-0963">Cytoplasm</keyword>
<evidence type="ECO:0000256" key="5">
    <source>
        <dbReference type="ARBA" id="ARBA00022723"/>
    </source>
</evidence>
<dbReference type="InterPro" id="IPR000023">
    <property type="entry name" value="Phosphofructokinase_dom"/>
</dbReference>
<evidence type="ECO:0000256" key="3">
    <source>
        <dbReference type="ARBA" id="ARBA00022490"/>
    </source>
</evidence>
<comment type="caution">
    <text evidence="11">The sequence shown here is derived from an EMBL/GenBank/DDBJ whole genome shotgun (WGS) entry which is preliminary data.</text>
</comment>
<proteinExistence type="inferred from homology"/>
<dbReference type="Proteomes" id="UP000253495">
    <property type="component" value="Unassembled WGS sequence"/>
</dbReference>
<feature type="binding site" description="in other chain" evidence="9">
    <location>
        <begin position="275"/>
        <end position="278"/>
    </location>
    <ligand>
        <name>substrate</name>
        <note>ligand shared between dimeric partners</note>
    </ligand>
</feature>
<dbReference type="EC" id="2.7.1.90" evidence="9"/>
<dbReference type="SUPFAM" id="SSF53784">
    <property type="entry name" value="Phosphofructokinase"/>
    <property type="match status" value="1"/>
</dbReference>
<comment type="similarity">
    <text evidence="9">Belongs to the phosphofructokinase type A (PFKA) family. Mixed-substrate PFK group III subfamily.</text>
</comment>
<feature type="binding site" description="in other chain" evidence="9">
    <location>
        <position position="225"/>
    </location>
    <ligand>
        <name>substrate</name>
        <note>ligand shared between dimeric partners</note>
    </ligand>
</feature>
<comment type="cofactor">
    <cofactor evidence="1 9">
        <name>Mg(2+)</name>
        <dbReference type="ChEBI" id="CHEBI:18420"/>
    </cofactor>
</comment>
<keyword evidence="5 9" id="KW-0479">Metal-binding</keyword>
<dbReference type="UniPathway" id="UPA00109">
    <property type="reaction ID" value="UER00182"/>
</dbReference>
<evidence type="ECO:0000256" key="9">
    <source>
        <dbReference type="HAMAP-Rule" id="MF_01976"/>
    </source>
</evidence>
<organism evidence="11 12">
    <name type="scientific">Halopolyspora algeriensis</name>
    <dbReference type="NCBI Taxonomy" id="1500506"/>
    <lineage>
        <taxon>Bacteria</taxon>
        <taxon>Bacillati</taxon>
        <taxon>Actinomycetota</taxon>
        <taxon>Actinomycetes</taxon>
        <taxon>Actinomycetes incertae sedis</taxon>
        <taxon>Halopolyspora</taxon>
    </lineage>
</organism>
<dbReference type="GO" id="GO:0046872">
    <property type="term" value="F:metal ion binding"/>
    <property type="evidence" value="ECO:0007669"/>
    <property type="project" value="UniProtKB-KW"/>
</dbReference>
<keyword evidence="6 9" id="KW-0418">Kinase</keyword>
<name>A0A368VSS9_9ACTN</name>
<evidence type="ECO:0000256" key="4">
    <source>
        <dbReference type="ARBA" id="ARBA00022679"/>
    </source>
</evidence>
<dbReference type="PANTHER" id="PTHR13697:SF52">
    <property type="entry name" value="ATP-DEPENDENT 6-PHOSPHOFRUCTOKINASE 3"/>
    <property type="match status" value="1"/>
</dbReference>
<dbReference type="GO" id="GO:0070095">
    <property type="term" value="F:fructose-6-phosphate binding"/>
    <property type="evidence" value="ECO:0007669"/>
    <property type="project" value="TreeGrafter"/>
</dbReference>
<dbReference type="InterPro" id="IPR022953">
    <property type="entry name" value="ATP_PFK"/>
</dbReference>
<feature type="binding site" description="in other chain" evidence="9">
    <location>
        <begin position="129"/>
        <end position="131"/>
    </location>
    <ligand>
        <name>substrate</name>
        <note>ligand shared between dimeric partners</note>
    </ligand>
</feature>
<dbReference type="GO" id="GO:0030388">
    <property type="term" value="P:fructose 1,6-bisphosphate metabolic process"/>
    <property type="evidence" value="ECO:0007669"/>
    <property type="project" value="TreeGrafter"/>
</dbReference>
<evidence type="ECO:0000256" key="6">
    <source>
        <dbReference type="ARBA" id="ARBA00022777"/>
    </source>
</evidence>
<feature type="domain" description="Phosphofructokinase" evidence="10">
    <location>
        <begin position="6"/>
        <end position="301"/>
    </location>
</feature>
<dbReference type="GO" id="GO:0047334">
    <property type="term" value="F:diphosphate-fructose-6-phosphate 1-phosphotransferase activity"/>
    <property type="evidence" value="ECO:0007669"/>
    <property type="project" value="UniProtKB-EC"/>
</dbReference>
<feature type="binding site" evidence="9">
    <location>
        <position position="166"/>
    </location>
    <ligand>
        <name>substrate</name>
        <note>ligand shared between dimeric partners</note>
    </ligand>
</feature>
<dbReference type="InterPro" id="IPR035966">
    <property type="entry name" value="PKF_sf"/>
</dbReference>
<reference evidence="11 12" key="1">
    <citation type="submission" date="2018-07" db="EMBL/GenBank/DDBJ databases">
        <title>Genomic Encyclopedia of Type Strains, Phase III (KMG-III): the genomes of soil and plant-associated and newly described type strains.</title>
        <authorList>
            <person name="Whitman W."/>
        </authorList>
    </citation>
    <scope>NUCLEOTIDE SEQUENCE [LARGE SCALE GENOMIC DNA]</scope>
    <source>
        <strain evidence="11 12">CECT 8575</strain>
    </source>
</reference>
<evidence type="ECO:0000259" key="10">
    <source>
        <dbReference type="Pfam" id="PF00365"/>
    </source>
</evidence>
<dbReference type="GO" id="GO:0042802">
    <property type="term" value="F:identical protein binding"/>
    <property type="evidence" value="ECO:0007669"/>
    <property type="project" value="TreeGrafter"/>
</dbReference>
<feature type="active site" description="Proton acceptor" evidence="9">
    <location>
        <position position="131"/>
    </location>
</feature>
<comment type="subcellular location">
    <subcellularLocation>
        <location evidence="9">Cytoplasm</location>
    </subcellularLocation>
</comment>
<keyword evidence="4 9" id="KW-0808">Transferase</keyword>
<dbReference type="AlphaFoldDB" id="A0A368VSS9"/>
<dbReference type="GO" id="GO:0005945">
    <property type="term" value="C:6-phosphofructokinase complex"/>
    <property type="evidence" value="ECO:0007669"/>
    <property type="project" value="TreeGrafter"/>
</dbReference>
<comment type="caution">
    <text evidence="9">Lacks conserved residue(s) required for the propagation of feature annotation.</text>
</comment>
<dbReference type="Gene3D" id="3.40.50.460">
    <property type="entry name" value="Phosphofructokinase domain"/>
    <property type="match status" value="1"/>
</dbReference>